<name>A0A840AIE2_9HYPH</name>
<dbReference type="InterPro" id="IPR040079">
    <property type="entry name" value="Glutathione_S-Trfase"/>
</dbReference>
<protein>
    <submittedName>
        <fullName evidence="4">Glutathione S-transferase</fullName>
        <ecNumber evidence="4">2.5.1.18</ecNumber>
    </submittedName>
</protein>
<dbReference type="SFLD" id="SFLDG00358">
    <property type="entry name" value="Main_(cytGST)"/>
    <property type="match status" value="1"/>
</dbReference>
<dbReference type="RefSeq" id="WP_246409311.1">
    <property type="nucleotide sequence ID" value="NZ_JACIDS010000002.1"/>
</dbReference>
<keyword evidence="5" id="KW-1185">Reference proteome</keyword>
<sequence length="207" mass="23155">MILHDYELDSDAYKVRLLLSILGVAYDKVPVDVHPGREQRTEPYLRLNPLGTLPILVDGDMVLHDAEAILPYIAKRYDTGGVWLPDDPAAFGAVMMWLVFAARDLASADQARLHHMLEAPGDPVALDKAARAAFRVMEDHMTKRELAGAKWFVGASATIADLALFPPIALSRDFAIDHDEYPALRRWMRRVRALPGFITMPGIPDYH</sequence>
<dbReference type="Gene3D" id="1.20.1050.10">
    <property type="match status" value="1"/>
</dbReference>
<dbReference type="EMBL" id="JACIDS010000002">
    <property type="protein sequence ID" value="MBB3930119.1"/>
    <property type="molecule type" value="Genomic_DNA"/>
</dbReference>
<dbReference type="Proteomes" id="UP000553963">
    <property type="component" value="Unassembled WGS sequence"/>
</dbReference>
<dbReference type="PANTHER" id="PTHR44051">
    <property type="entry name" value="GLUTATHIONE S-TRANSFERASE-RELATED"/>
    <property type="match status" value="1"/>
</dbReference>
<dbReference type="EC" id="2.5.1.18" evidence="4"/>
<dbReference type="InterPro" id="IPR010987">
    <property type="entry name" value="Glutathione-S-Trfase_C-like"/>
</dbReference>
<dbReference type="SUPFAM" id="SSF52833">
    <property type="entry name" value="Thioredoxin-like"/>
    <property type="match status" value="1"/>
</dbReference>
<dbReference type="PROSITE" id="PS50404">
    <property type="entry name" value="GST_NTER"/>
    <property type="match status" value="1"/>
</dbReference>
<accession>A0A840AIE2</accession>
<dbReference type="SUPFAM" id="SSF47616">
    <property type="entry name" value="GST C-terminal domain-like"/>
    <property type="match status" value="1"/>
</dbReference>
<dbReference type="PROSITE" id="PS50405">
    <property type="entry name" value="GST_CTER"/>
    <property type="match status" value="1"/>
</dbReference>
<dbReference type="AlphaFoldDB" id="A0A840AIE2"/>
<dbReference type="InterPro" id="IPR004045">
    <property type="entry name" value="Glutathione_S-Trfase_N"/>
</dbReference>
<keyword evidence="4" id="KW-0808">Transferase</keyword>
<organism evidence="4 5">
    <name type="scientific">Kaistia hirudinis</name>
    <dbReference type="NCBI Taxonomy" id="1293440"/>
    <lineage>
        <taxon>Bacteria</taxon>
        <taxon>Pseudomonadati</taxon>
        <taxon>Pseudomonadota</taxon>
        <taxon>Alphaproteobacteria</taxon>
        <taxon>Hyphomicrobiales</taxon>
        <taxon>Kaistiaceae</taxon>
        <taxon>Kaistia</taxon>
    </lineage>
</organism>
<dbReference type="Pfam" id="PF00043">
    <property type="entry name" value="GST_C"/>
    <property type="match status" value="1"/>
</dbReference>
<evidence type="ECO:0000313" key="4">
    <source>
        <dbReference type="EMBL" id="MBB3930119.1"/>
    </source>
</evidence>
<dbReference type="SFLD" id="SFLDS00019">
    <property type="entry name" value="Glutathione_Transferase_(cytos"/>
    <property type="match status" value="1"/>
</dbReference>
<proteinExistence type="inferred from homology"/>
<evidence type="ECO:0000259" key="2">
    <source>
        <dbReference type="PROSITE" id="PS50404"/>
    </source>
</evidence>
<feature type="domain" description="GST N-terminal" evidence="2">
    <location>
        <begin position="1"/>
        <end position="81"/>
    </location>
</feature>
<dbReference type="InterPro" id="IPR036249">
    <property type="entry name" value="Thioredoxin-like_sf"/>
</dbReference>
<evidence type="ECO:0000313" key="5">
    <source>
        <dbReference type="Proteomes" id="UP000553963"/>
    </source>
</evidence>
<reference evidence="4 5" key="1">
    <citation type="submission" date="2020-08" db="EMBL/GenBank/DDBJ databases">
        <title>Genomic Encyclopedia of Type Strains, Phase IV (KMG-IV): sequencing the most valuable type-strain genomes for metagenomic binning, comparative biology and taxonomic classification.</title>
        <authorList>
            <person name="Goeker M."/>
        </authorList>
    </citation>
    <scope>NUCLEOTIDE SEQUENCE [LARGE SCALE GENOMIC DNA]</scope>
    <source>
        <strain evidence="4 5">DSM 25966</strain>
    </source>
</reference>
<dbReference type="Pfam" id="PF02798">
    <property type="entry name" value="GST_N"/>
    <property type="match status" value="1"/>
</dbReference>
<dbReference type="PANTHER" id="PTHR44051:SF2">
    <property type="entry name" value="HYPOTHETICAL GLUTATHIONE S-TRANSFERASE LIKE PROTEIN"/>
    <property type="match status" value="1"/>
</dbReference>
<gene>
    <name evidence="4" type="ORF">GGR25_001158</name>
</gene>
<evidence type="ECO:0000259" key="3">
    <source>
        <dbReference type="PROSITE" id="PS50405"/>
    </source>
</evidence>
<feature type="domain" description="GST C-terminal" evidence="3">
    <location>
        <begin position="87"/>
        <end position="207"/>
    </location>
</feature>
<dbReference type="InterPro" id="IPR004046">
    <property type="entry name" value="GST_C"/>
</dbReference>
<dbReference type="GO" id="GO:0004364">
    <property type="term" value="F:glutathione transferase activity"/>
    <property type="evidence" value="ECO:0007669"/>
    <property type="project" value="UniProtKB-EC"/>
</dbReference>
<dbReference type="Gene3D" id="3.40.30.10">
    <property type="entry name" value="Glutaredoxin"/>
    <property type="match status" value="1"/>
</dbReference>
<dbReference type="InterPro" id="IPR036282">
    <property type="entry name" value="Glutathione-S-Trfase_C_sf"/>
</dbReference>
<comment type="caution">
    <text evidence="4">The sequence shown here is derived from an EMBL/GenBank/DDBJ whole genome shotgun (WGS) entry which is preliminary data.</text>
</comment>
<evidence type="ECO:0000256" key="1">
    <source>
        <dbReference type="RuleBase" id="RU003494"/>
    </source>
</evidence>
<comment type="similarity">
    <text evidence="1">Belongs to the GST superfamily.</text>
</comment>